<feature type="transmembrane region" description="Helical" evidence="9">
    <location>
        <begin position="326"/>
        <end position="347"/>
    </location>
</feature>
<reference evidence="11 12" key="1">
    <citation type="submission" date="2019-02" db="EMBL/GenBank/DDBJ databases">
        <title>Deep-cultivation of Planctomycetes and their phenomic and genomic characterization uncovers novel biology.</title>
        <authorList>
            <person name="Wiegand S."/>
            <person name="Jogler M."/>
            <person name="Boedeker C."/>
            <person name="Pinto D."/>
            <person name="Vollmers J."/>
            <person name="Rivas-Marin E."/>
            <person name="Kohn T."/>
            <person name="Peeters S.H."/>
            <person name="Heuer A."/>
            <person name="Rast P."/>
            <person name="Oberbeckmann S."/>
            <person name="Bunk B."/>
            <person name="Jeske O."/>
            <person name="Meyerdierks A."/>
            <person name="Storesund J.E."/>
            <person name="Kallscheuer N."/>
            <person name="Luecker S."/>
            <person name="Lage O.M."/>
            <person name="Pohl T."/>
            <person name="Merkel B.J."/>
            <person name="Hornburger P."/>
            <person name="Mueller R.-W."/>
            <person name="Bruemmer F."/>
            <person name="Labrenz M."/>
            <person name="Spormann A.M."/>
            <person name="Op den Camp H."/>
            <person name="Overmann J."/>
            <person name="Amann R."/>
            <person name="Jetten M.S.M."/>
            <person name="Mascher T."/>
            <person name="Medema M.H."/>
            <person name="Devos D.P."/>
            <person name="Kaster A.-K."/>
            <person name="Ovreas L."/>
            <person name="Rohde M."/>
            <person name="Galperin M.Y."/>
            <person name="Jogler C."/>
        </authorList>
    </citation>
    <scope>NUCLEOTIDE SEQUENCE [LARGE SCALE GENOMIC DNA]</scope>
    <source>
        <strain evidence="11 12">Mal4</strain>
    </source>
</reference>
<dbReference type="Proteomes" id="UP000320496">
    <property type="component" value="Chromosome"/>
</dbReference>
<dbReference type="GO" id="GO:0005524">
    <property type="term" value="F:ATP binding"/>
    <property type="evidence" value="ECO:0007669"/>
    <property type="project" value="UniProtKB-UniRule"/>
</dbReference>
<dbReference type="EC" id="2.7.11.1" evidence="1"/>
<dbReference type="PROSITE" id="PS50011">
    <property type="entry name" value="PROTEIN_KINASE_DOM"/>
    <property type="match status" value="1"/>
</dbReference>
<keyword evidence="9" id="KW-1133">Transmembrane helix</keyword>
<protein>
    <recommendedName>
        <fullName evidence="1">non-specific serine/threonine protein kinase</fullName>
        <ecNumber evidence="1">2.7.11.1</ecNumber>
    </recommendedName>
</protein>
<gene>
    <name evidence="11" type="primary">stkP_2</name>
    <name evidence="11" type="ORF">Mal4_06700</name>
</gene>
<evidence type="ECO:0000256" key="6">
    <source>
        <dbReference type="ARBA" id="ARBA00022840"/>
    </source>
</evidence>
<sequence>MTSRSESSKSSRWIWPFELQEQIGEGGMGQVYRARYVPRDIEVALKMLPEDVTDATALARFEREMEVLKTLKHPNIVRCFGGVCEDKQRFYAMELVPGGSLDDILKAKKRLSWELVIEYAQQMCAGLECSHARGVVHRDVKPGNFLIGKDGKLKLSDFGLASVAASRRITAAGKTAGTFLYMAPEQIRGEAVTPQTDLYALGCVLFELLTGRPPFVGATAAATLHMHCKQEPPRITETALECPATLESLVMRLLAKKPADRPASAAEVAQELRGVSQTVTVVTPTRKGSGSGRTVSNRPLTLDDDEDDSDGTVESIPAPATGGGSLWLTIAAFVFAGAMLLFATSLLDDRERADRFEAAWLQALNSVELPVRKQALHALSGAGGLSETGMQALVESLDDTNPDIREAAAYALGNTGAAARTYSARLLKIQKSDPIPQVRLAAEEALERIRSAPDEGFSAFSLALGLLLAGGIGGGAYVYTQRKSLTANTPHRRAVQTSR</sequence>
<dbReference type="EMBL" id="CP036275">
    <property type="protein sequence ID" value="QDU36384.1"/>
    <property type="molecule type" value="Genomic_DNA"/>
</dbReference>
<dbReference type="SUPFAM" id="SSF48371">
    <property type="entry name" value="ARM repeat"/>
    <property type="match status" value="1"/>
</dbReference>
<dbReference type="AlphaFoldDB" id="A0A517Z1N4"/>
<dbReference type="Pfam" id="PF13646">
    <property type="entry name" value="HEAT_2"/>
    <property type="match status" value="1"/>
</dbReference>
<evidence type="ECO:0000256" key="2">
    <source>
        <dbReference type="ARBA" id="ARBA00022527"/>
    </source>
</evidence>
<dbReference type="SUPFAM" id="SSF56112">
    <property type="entry name" value="Protein kinase-like (PK-like)"/>
    <property type="match status" value="1"/>
</dbReference>
<dbReference type="InterPro" id="IPR000719">
    <property type="entry name" value="Prot_kinase_dom"/>
</dbReference>
<feature type="domain" description="Protein kinase" evidence="10">
    <location>
        <begin position="17"/>
        <end position="273"/>
    </location>
</feature>
<dbReference type="Pfam" id="PF00069">
    <property type="entry name" value="Pkinase"/>
    <property type="match status" value="1"/>
</dbReference>
<dbReference type="InterPro" id="IPR016024">
    <property type="entry name" value="ARM-type_fold"/>
</dbReference>
<evidence type="ECO:0000259" key="10">
    <source>
        <dbReference type="PROSITE" id="PS50011"/>
    </source>
</evidence>
<dbReference type="CDD" id="cd14014">
    <property type="entry name" value="STKc_PknB_like"/>
    <property type="match status" value="1"/>
</dbReference>
<feature type="binding site" evidence="7">
    <location>
        <position position="46"/>
    </location>
    <ligand>
        <name>ATP</name>
        <dbReference type="ChEBI" id="CHEBI:30616"/>
    </ligand>
</feature>
<feature type="compositionally biased region" description="Polar residues" evidence="8">
    <location>
        <begin position="283"/>
        <end position="299"/>
    </location>
</feature>
<dbReference type="InterPro" id="IPR011989">
    <property type="entry name" value="ARM-like"/>
</dbReference>
<keyword evidence="3 11" id="KW-0808">Transferase</keyword>
<dbReference type="InterPro" id="IPR011009">
    <property type="entry name" value="Kinase-like_dom_sf"/>
</dbReference>
<dbReference type="Gene3D" id="1.25.10.10">
    <property type="entry name" value="Leucine-rich Repeat Variant"/>
    <property type="match status" value="1"/>
</dbReference>
<evidence type="ECO:0000256" key="5">
    <source>
        <dbReference type="ARBA" id="ARBA00022777"/>
    </source>
</evidence>
<dbReference type="OrthoDB" id="6111975at2"/>
<keyword evidence="6 7" id="KW-0067">ATP-binding</keyword>
<dbReference type="InterPro" id="IPR008271">
    <property type="entry name" value="Ser/Thr_kinase_AS"/>
</dbReference>
<dbReference type="SMART" id="SM00220">
    <property type="entry name" value="S_TKc"/>
    <property type="match status" value="1"/>
</dbReference>
<dbReference type="RefSeq" id="WP_145367051.1">
    <property type="nucleotide sequence ID" value="NZ_CP036275.1"/>
</dbReference>
<name>A0A517Z1N4_9PLAN</name>
<evidence type="ECO:0000313" key="12">
    <source>
        <dbReference type="Proteomes" id="UP000320496"/>
    </source>
</evidence>
<keyword evidence="4 7" id="KW-0547">Nucleotide-binding</keyword>
<keyword evidence="12" id="KW-1185">Reference proteome</keyword>
<evidence type="ECO:0000256" key="3">
    <source>
        <dbReference type="ARBA" id="ARBA00022679"/>
    </source>
</evidence>
<evidence type="ECO:0000256" key="7">
    <source>
        <dbReference type="PROSITE-ProRule" id="PRU10141"/>
    </source>
</evidence>
<dbReference type="PROSITE" id="PS00107">
    <property type="entry name" value="PROTEIN_KINASE_ATP"/>
    <property type="match status" value="1"/>
</dbReference>
<dbReference type="PANTHER" id="PTHR43289">
    <property type="entry name" value="MITOGEN-ACTIVATED PROTEIN KINASE KINASE KINASE 20-RELATED"/>
    <property type="match status" value="1"/>
</dbReference>
<evidence type="ECO:0000256" key="8">
    <source>
        <dbReference type="SAM" id="MobiDB-lite"/>
    </source>
</evidence>
<keyword evidence="2" id="KW-0723">Serine/threonine-protein kinase</keyword>
<dbReference type="InterPro" id="IPR017441">
    <property type="entry name" value="Protein_kinase_ATP_BS"/>
</dbReference>
<feature type="compositionally biased region" description="Acidic residues" evidence="8">
    <location>
        <begin position="302"/>
        <end position="311"/>
    </location>
</feature>
<keyword evidence="9" id="KW-0472">Membrane</keyword>
<evidence type="ECO:0000256" key="1">
    <source>
        <dbReference type="ARBA" id="ARBA00012513"/>
    </source>
</evidence>
<dbReference type="KEGG" id="mri:Mal4_06700"/>
<dbReference type="FunFam" id="1.10.510.10:FF:000021">
    <property type="entry name" value="Serine/threonine protein kinase"/>
    <property type="match status" value="1"/>
</dbReference>
<proteinExistence type="predicted"/>
<dbReference type="Gene3D" id="3.30.200.20">
    <property type="entry name" value="Phosphorylase Kinase, domain 1"/>
    <property type="match status" value="1"/>
</dbReference>
<evidence type="ECO:0000256" key="4">
    <source>
        <dbReference type="ARBA" id="ARBA00022741"/>
    </source>
</evidence>
<keyword evidence="5 11" id="KW-0418">Kinase</keyword>
<dbReference type="PROSITE" id="PS00108">
    <property type="entry name" value="PROTEIN_KINASE_ST"/>
    <property type="match status" value="1"/>
</dbReference>
<dbReference type="Gene3D" id="1.10.510.10">
    <property type="entry name" value="Transferase(Phosphotransferase) domain 1"/>
    <property type="match status" value="1"/>
</dbReference>
<dbReference type="PANTHER" id="PTHR43289:SF6">
    <property type="entry name" value="SERINE_THREONINE-PROTEIN KINASE NEKL-3"/>
    <property type="match status" value="1"/>
</dbReference>
<accession>A0A517Z1N4</accession>
<organism evidence="11 12">
    <name type="scientific">Maioricimonas rarisocia</name>
    <dbReference type="NCBI Taxonomy" id="2528026"/>
    <lineage>
        <taxon>Bacteria</taxon>
        <taxon>Pseudomonadati</taxon>
        <taxon>Planctomycetota</taxon>
        <taxon>Planctomycetia</taxon>
        <taxon>Planctomycetales</taxon>
        <taxon>Planctomycetaceae</taxon>
        <taxon>Maioricimonas</taxon>
    </lineage>
</organism>
<dbReference type="GO" id="GO:0004674">
    <property type="term" value="F:protein serine/threonine kinase activity"/>
    <property type="evidence" value="ECO:0007669"/>
    <property type="project" value="UniProtKB-KW"/>
</dbReference>
<feature type="transmembrane region" description="Helical" evidence="9">
    <location>
        <begin position="457"/>
        <end position="479"/>
    </location>
</feature>
<feature type="region of interest" description="Disordered" evidence="8">
    <location>
        <begin position="283"/>
        <end position="318"/>
    </location>
</feature>
<keyword evidence="9" id="KW-0812">Transmembrane</keyword>
<evidence type="ECO:0000256" key="9">
    <source>
        <dbReference type="SAM" id="Phobius"/>
    </source>
</evidence>
<evidence type="ECO:0000313" key="11">
    <source>
        <dbReference type="EMBL" id="QDU36384.1"/>
    </source>
</evidence>